<keyword evidence="2" id="KW-1185">Reference proteome</keyword>
<accession>A0A397SER2</accession>
<organism evidence="1 2">
    <name type="scientific">Glomus cerebriforme</name>
    <dbReference type="NCBI Taxonomy" id="658196"/>
    <lineage>
        <taxon>Eukaryota</taxon>
        <taxon>Fungi</taxon>
        <taxon>Fungi incertae sedis</taxon>
        <taxon>Mucoromycota</taxon>
        <taxon>Glomeromycotina</taxon>
        <taxon>Glomeromycetes</taxon>
        <taxon>Glomerales</taxon>
        <taxon>Glomeraceae</taxon>
        <taxon>Glomus</taxon>
    </lineage>
</organism>
<evidence type="ECO:0000313" key="2">
    <source>
        <dbReference type="Proteomes" id="UP000265703"/>
    </source>
</evidence>
<dbReference type="AlphaFoldDB" id="A0A397SER2"/>
<evidence type="ECO:0000313" key="1">
    <source>
        <dbReference type="EMBL" id="RIA80904.1"/>
    </source>
</evidence>
<dbReference type="EMBL" id="QKYT01000876">
    <property type="protein sequence ID" value="RIA80904.1"/>
    <property type="molecule type" value="Genomic_DNA"/>
</dbReference>
<sequence length="71" mass="8485">MKDNIVNEIIFFNAKSNDLGLCKPANETYVAPEKKIYTRIESDVHRYRIVIYKVLEALFLFVYEKLLWRSN</sequence>
<dbReference type="Proteomes" id="UP000265703">
    <property type="component" value="Unassembled WGS sequence"/>
</dbReference>
<reference evidence="1 2" key="1">
    <citation type="submission" date="2018-06" db="EMBL/GenBank/DDBJ databases">
        <title>Comparative genomics reveals the genomic features of Rhizophagus irregularis, R. cerebriforme, R. diaphanum and Gigaspora rosea, and their symbiotic lifestyle signature.</title>
        <authorList>
            <person name="Morin E."/>
            <person name="San Clemente H."/>
            <person name="Chen E.C.H."/>
            <person name="De La Providencia I."/>
            <person name="Hainaut M."/>
            <person name="Kuo A."/>
            <person name="Kohler A."/>
            <person name="Murat C."/>
            <person name="Tang N."/>
            <person name="Roy S."/>
            <person name="Loubradou J."/>
            <person name="Henrissat B."/>
            <person name="Grigoriev I.V."/>
            <person name="Corradi N."/>
            <person name="Roux C."/>
            <person name="Martin F.M."/>
        </authorList>
    </citation>
    <scope>NUCLEOTIDE SEQUENCE [LARGE SCALE GENOMIC DNA]</scope>
    <source>
        <strain evidence="1 2">DAOM 227022</strain>
    </source>
</reference>
<comment type="caution">
    <text evidence="1">The sequence shown here is derived from an EMBL/GenBank/DDBJ whole genome shotgun (WGS) entry which is preliminary data.</text>
</comment>
<proteinExistence type="predicted"/>
<name>A0A397SER2_9GLOM</name>
<protein>
    <submittedName>
        <fullName evidence="1">Uncharacterized protein</fullName>
    </submittedName>
</protein>
<gene>
    <name evidence="1" type="ORF">C1645_837850</name>
</gene>